<evidence type="ECO:0000256" key="2">
    <source>
        <dbReference type="ARBA" id="ARBA00022448"/>
    </source>
</evidence>
<dbReference type="InterPro" id="IPR002842">
    <property type="entry name" value="ATPase_V1_Esu"/>
</dbReference>
<organism evidence="8 9">
    <name type="scientific">Methanobacterium alkalithermotolerans</name>
    <dbReference type="NCBI Taxonomy" id="2731220"/>
    <lineage>
        <taxon>Archaea</taxon>
        <taxon>Methanobacteriati</taxon>
        <taxon>Methanobacteriota</taxon>
        <taxon>Methanomada group</taxon>
        <taxon>Methanobacteria</taxon>
        <taxon>Methanobacteriales</taxon>
        <taxon>Methanobacteriaceae</taxon>
        <taxon>Methanobacterium</taxon>
    </lineage>
</organism>
<dbReference type="GO" id="GO:0005524">
    <property type="term" value="F:ATP binding"/>
    <property type="evidence" value="ECO:0007669"/>
    <property type="project" value="UniProtKB-UniRule"/>
</dbReference>
<evidence type="ECO:0000256" key="7">
    <source>
        <dbReference type="HAMAP-Rule" id="MF_00311"/>
    </source>
</evidence>
<comment type="similarity">
    <text evidence="1 7">Belongs to the V-ATPase E subunit family.</text>
</comment>
<comment type="subcellular location">
    <subcellularLocation>
        <location evidence="7">Cell membrane</location>
        <topology evidence="7">Peripheral membrane protein</topology>
    </subcellularLocation>
</comment>
<comment type="subunit">
    <text evidence="7">Has multiple subunits with at least A(3), B(3), C, D, E, F, H, I and proteolipid K(x).</text>
</comment>
<dbReference type="GO" id="GO:0005886">
    <property type="term" value="C:plasma membrane"/>
    <property type="evidence" value="ECO:0007669"/>
    <property type="project" value="UniProtKB-SubCell"/>
</dbReference>
<name>A0A8T8K792_9EURY</name>
<comment type="function">
    <text evidence="7">Component of the A-type ATP synthase that produces ATP from ADP in the presence of a proton gradient across the membrane.</text>
</comment>
<dbReference type="GO" id="GO:0046933">
    <property type="term" value="F:proton-transporting ATP synthase activity, rotational mechanism"/>
    <property type="evidence" value="ECO:0007669"/>
    <property type="project" value="UniProtKB-UniRule"/>
</dbReference>
<evidence type="ECO:0000313" key="9">
    <source>
        <dbReference type="Proteomes" id="UP000681041"/>
    </source>
</evidence>
<dbReference type="GeneID" id="64819877"/>
<dbReference type="Proteomes" id="UP000681041">
    <property type="component" value="Chromosome"/>
</dbReference>
<dbReference type="PANTHER" id="PTHR45715">
    <property type="entry name" value="ATPASE H+-TRANSPORTING V1 SUBUNIT E1A-RELATED"/>
    <property type="match status" value="1"/>
</dbReference>
<keyword evidence="9" id="KW-1185">Reference proteome</keyword>
<dbReference type="SUPFAM" id="SSF160527">
    <property type="entry name" value="V-type ATPase subunit E-like"/>
    <property type="match status" value="1"/>
</dbReference>
<gene>
    <name evidence="7" type="primary">atpE</name>
    <name evidence="8" type="ORF">HYG87_03890</name>
</gene>
<evidence type="ECO:0000256" key="1">
    <source>
        <dbReference type="ARBA" id="ARBA00005901"/>
    </source>
</evidence>
<sequence length="207" mass="23119">MTAGADKIVSSIIQEAQSKADEIIQEAQLESNSITEAGEKEAQLEKEKILDDAQKQSRMKYQQIISEAKMNARRADLEAREEVIEESFQKAFEKLRILASTSSSEYKQSLIEIITEASMECGGGELQVLIKVDDVDKVKDSLNDIEAVVEKETGTKTTLELGDNINTIGGAILKTKNGEIEVNNTIEARMQRFKKTLRYEVAKVLFE</sequence>
<accession>A0A8T8K792</accession>
<dbReference type="InterPro" id="IPR028987">
    <property type="entry name" value="ATP_synth_B-like_membr_sf"/>
</dbReference>
<evidence type="ECO:0000256" key="4">
    <source>
        <dbReference type="ARBA" id="ARBA00023065"/>
    </source>
</evidence>
<dbReference type="RefSeq" id="WP_211533919.1">
    <property type="nucleotide sequence ID" value="NZ_CP058560.1"/>
</dbReference>
<dbReference type="SUPFAM" id="SSF81573">
    <property type="entry name" value="F1F0 ATP synthase subunit B, membrane domain"/>
    <property type="match status" value="1"/>
</dbReference>
<dbReference type="HAMAP" id="MF_00311">
    <property type="entry name" value="ATP_synth_E_arch"/>
    <property type="match status" value="1"/>
</dbReference>
<evidence type="ECO:0000256" key="5">
    <source>
        <dbReference type="ARBA" id="ARBA00023136"/>
    </source>
</evidence>
<keyword evidence="4 7" id="KW-0406">Ion transport</keyword>
<keyword evidence="7" id="KW-1003">Cell membrane</keyword>
<evidence type="ECO:0000313" key="8">
    <source>
        <dbReference type="EMBL" id="QUH22973.1"/>
    </source>
</evidence>
<proteinExistence type="inferred from homology"/>
<dbReference type="GO" id="GO:0042777">
    <property type="term" value="P:proton motive force-driven plasma membrane ATP synthesis"/>
    <property type="evidence" value="ECO:0007669"/>
    <property type="project" value="UniProtKB-UniRule"/>
</dbReference>
<evidence type="ECO:0000256" key="3">
    <source>
        <dbReference type="ARBA" id="ARBA00022781"/>
    </source>
</evidence>
<dbReference type="Pfam" id="PF01991">
    <property type="entry name" value="vATP-synt_E"/>
    <property type="match status" value="1"/>
</dbReference>
<dbReference type="Gene3D" id="1.20.5.620">
    <property type="entry name" value="F1F0 ATP synthase subunit B, membrane domain"/>
    <property type="match status" value="1"/>
</dbReference>
<keyword evidence="3 7" id="KW-0375">Hydrogen ion transport</keyword>
<dbReference type="InterPro" id="IPR038495">
    <property type="entry name" value="ATPase_E_C"/>
</dbReference>
<dbReference type="AlphaFoldDB" id="A0A8T8K792"/>
<reference evidence="8" key="1">
    <citation type="submission" date="2020-07" db="EMBL/GenBank/DDBJ databases">
        <title>Methanobacterium. sp. MethCan genome.</title>
        <authorList>
            <person name="Postec A."/>
            <person name="Quemeneur M."/>
        </authorList>
    </citation>
    <scope>NUCLEOTIDE SEQUENCE</scope>
    <source>
        <strain evidence="8">MethCAN</strain>
    </source>
</reference>
<dbReference type="Gene3D" id="3.30.2320.30">
    <property type="entry name" value="ATP synthase, E subunit, C-terminal"/>
    <property type="match status" value="1"/>
</dbReference>
<keyword evidence="2 7" id="KW-0813">Transport</keyword>
<dbReference type="EMBL" id="CP058560">
    <property type="protein sequence ID" value="QUH22973.1"/>
    <property type="molecule type" value="Genomic_DNA"/>
</dbReference>
<dbReference type="GO" id="GO:0033178">
    <property type="term" value="C:proton-transporting two-sector ATPase complex, catalytic domain"/>
    <property type="evidence" value="ECO:0007669"/>
    <property type="project" value="InterPro"/>
</dbReference>
<dbReference type="KEGG" id="meme:HYG87_03890"/>
<dbReference type="OrthoDB" id="4691at2157"/>
<keyword evidence="5 7" id="KW-0472">Membrane</keyword>
<protein>
    <recommendedName>
        <fullName evidence="7">A-type ATP synthase subunit E</fullName>
    </recommendedName>
</protein>
<dbReference type="GO" id="GO:0046961">
    <property type="term" value="F:proton-transporting ATPase activity, rotational mechanism"/>
    <property type="evidence" value="ECO:0007669"/>
    <property type="project" value="InterPro"/>
</dbReference>
<keyword evidence="6 7" id="KW-0066">ATP synthesis</keyword>
<evidence type="ECO:0000256" key="6">
    <source>
        <dbReference type="ARBA" id="ARBA00023310"/>
    </source>
</evidence>